<proteinExistence type="inferred from homology"/>
<feature type="domain" description="DNA mismatch repair protein S5" evidence="17">
    <location>
        <begin position="215"/>
        <end position="334"/>
    </location>
</feature>
<dbReference type="InterPro" id="IPR002099">
    <property type="entry name" value="MutL/Mlh/PMS"/>
</dbReference>
<evidence type="ECO:0000256" key="4">
    <source>
        <dbReference type="ARBA" id="ARBA00022454"/>
    </source>
</evidence>
<evidence type="ECO:0000259" key="17">
    <source>
        <dbReference type="SMART" id="SM01340"/>
    </source>
</evidence>
<dbReference type="FunCoup" id="A0A482WTI7">
    <property type="interactions" value="1160"/>
</dbReference>
<gene>
    <name evidence="18" type="ORF">LSTR_LSTR004585</name>
</gene>
<evidence type="ECO:0000256" key="6">
    <source>
        <dbReference type="ARBA" id="ARBA00022741"/>
    </source>
</evidence>
<evidence type="ECO:0000256" key="7">
    <source>
        <dbReference type="ARBA" id="ARBA00022763"/>
    </source>
</evidence>
<evidence type="ECO:0000256" key="2">
    <source>
        <dbReference type="ARBA" id="ARBA00004286"/>
    </source>
</evidence>
<dbReference type="Pfam" id="PF01119">
    <property type="entry name" value="DNA_mis_repair"/>
    <property type="match status" value="1"/>
</dbReference>
<dbReference type="FunFam" id="3.30.230.10:FF:000014">
    <property type="entry name" value="DNA mismatch repair protein Mlh1"/>
    <property type="match status" value="1"/>
</dbReference>
<dbReference type="Gene3D" id="3.30.230.10">
    <property type="match status" value="1"/>
</dbReference>
<dbReference type="CDD" id="cd03483">
    <property type="entry name" value="MutL_Trans_MLH1"/>
    <property type="match status" value="1"/>
</dbReference>
<accession>A0A482WTI7</accession>
<evidence type="ECO:0000256" key="12">
    <source>
        <dbReference type="ARBA" id="ARBA00023306"/>
    </source>
</evidence>
<feature type="region of interest" description="Disordered" evidence="16">
    <location>
        <begin position="390"/>
        <end position="410"/>
    </location>
</feature>
<dbReference type="CDD" id="cd16926">
    <property type="entry name" value="HATPase_MutL-MLH-PMS-like"/>
    <property type="match status" value="1"/>
</dbReference>
<comment type="similarity">
    <text evidence="3">Belongs to the DNA mismatch repair MutL/HexB family.</text>
</comment>
<dbReference type="Gene3D" id="3.30.565.10">
    <property type="entry name" value="Histidine kinase-like ATPase, C-terminal domain"/>
    <property type="match status" value="1"/>
</dbReference>
<dbReference type="SUPFAM" id="SSF54211">
    <property type="entry name" value="Ribosomal protein S5 domain 2-like"/>
    <property type="match status" value="1"/>
</dbReference>
<dbReference type="SUPFAM" id="SSF55874">
    <property type="entry name" value="ATPase domain of HSP90 chaperone/DNA topoisomerase II/histidine kinase"/>
    <property type="match status" value="1"/>
</dbReference>
<keyword evidence="4" id="KW-0158">Chromosome</keyword>
<dbReference type="FunFam" id="3.30.565.10:FF:000034">
    <property type="entry name" value="DNA mismatch repair protein mlh1, putative"/>
    <property type="match status" value="1"/>
</dbReference>
<dbReference type="OrthoDB" id="10263226at2759"/>
<dbReference type="STRING" id="195883.A0A482WTI7"/>
<dbReference type="GO" id="GO:0005524">
    <property type="term" value="F:ATP binding"/>
    <property type="evidence" value="ECO:0007669"/>
    <property type="project" value="UniProtKB-KW"/>
</dbReference>
<name>A0A482WTI7_LAOST</name>
<evidence type="ECO:0000313" key="18">
    <source>
        <dbReference type="EMBL" id="RZF36897.1"/>
    </source>
</evidence>
<dbReference type="InParanoid" id="A0A482WTI7"/>
<dbReference type="GO" id="GO:0016887">
    <property type="term" value="F:ATP hydrolysis activity"/>
    <property type="evidence" value="ECO:0007669"/>
    <property type="project" value="InterPro"/>
</dbReference>
<dbReference type="AlphaFoldDB" id="A0A482WTI7"/>
<evidence type="ECO:0000256" key="8">
    <source>
        <dbReference type="ARBA" id="ARBA00022840"/>
    </source>
</evidence>
<keyword evidence="5" id="KW-0597">Phosphoprotein</keyword>
<evidence type="ECO:0000313" key="19">
    <source>
        <dbReference type="Proteomes" id="UP000291343"/>
    </source>
</evidence>
<evidence type="ECO:0000256" key="14">
    <source>
        <dbReference type="ARBA" id="ARBA00072852"/>
    </source>
</evidence>
<dbReference type="GO" id="GO:0030983">
    <property type="term" value="F:mismatched DNA binding"/>
    <property type="evidence" value="ECO:0007669"/>
    <property type="project" value="InterPro"/>
</dbReference>
<evidence type="ECO:0000256" key="10">
    <source>
        <dbReference type="ARBA" id="ARBA00023204"/>
    </source>
</evidence>
<sequence length="659" mass="73973">MNVPGTIRKLDETLVNRIAAGEVIQRPANAIKELLENSLDAKSTNIQITVKSGGLKMLQIQDDGCGIRKEDLEIVCERFTTSKLTQFEDLSSIATFGFRGEALASISHVAHLTITTKTSNDQCAYKAMYEDGKLKAPPKPCAGNQGTQITAEDLFYNVSTRRKALKNPSEEHARIADVVSRYAIHNPRVGFSLKKLGENLAEIRTKANSTHVDNIKCIFGNSVARELLEVECVEDGLKFKLHGFISNANFSTKKQIFLLFINHRLVDSTGLRRALDSVYSLYLPKGAHPFAYLSLELDPRNVDVNVHPTKHEVHFLHEDSIIEKVKQAIEAKLSGANTSRVFQTQVKVPAISENIKPVERTTTTAPSHLVRTDSGAQKLDKFFNLVSSPASSCSPASQPKSSSSSSSQTNKRKIRLTSVLTLRKAIEDDEHKELRRILGNMTFVGCVDTTRALLQHEKSLFLCNTKKLAEEMFYQIMLYEFGNLGEIRFTSQLPLAKLCKLGLDSPLAGWTDDEAGKKDGYSKQVEELLVSKAPMLKDYFSIDIDEEGNLKTIPLLLENYAPDLGGLPWYIVQLACEVNWDDEKECFQSFCRETAKFYSKIATNNIENEAKENDWKWTTEHVLYSTLRSCFIPPRRYAEDGTILQIANLPDLYKVFERC</sequence>
<keyword evidence="6" id="KW-0547">Nucleotide-binding</keyword>
<keyword evidence="7" id="KW-0227">DNA damage</keyword>
<evidence type="ECO:0000256" key="1">
    <source>
        <dbReference type="ARBA" id="ARBA00004123"/>
    </source>
</evidence>
<dbReference type="InterPro" id="IPR013507">
    <property type="entry name" value="DNA_mismatch_S5_2-like"/>
</dbReference>
<dbReference type="Pfam" id="PF13589">
    <property type="entry name" value="HATPase_c_3"/>
    <property type="match status" value="1"/>
</dbReference>
<comment type="caution">
    <text evidence="18">The sequence shown here is derived from an EMBL/GenBank/DDBJ whole genome shotgun (WGS) entry which is preliminary data.</text>
</comment>
<keyword evidence="8" id="KW-0067">ATP-binding</keyword>
<dbReference type="GO" id="GO:0140664">
    <property type="term" value="F:ATP-dependent DNA damage sensor activity"/>
    <property type="evidence" value="ECO:0007669"/>
    <property type="project" value="InterPro"/>
</dbReference>
<evidence type="ECO:0000256" key="15">
    <source>
        <dbReference type="ARBA" id="ARBA00082865"/>
    </source>
</evidence>
<dbReference type="Pfam" id="PF16413">
    <property type="entry name" value="Mlh1_C"/>
    <property type="match status" value="1"/>
</dbReference>
<evidence type="ECO:0000256" key="5">
    <source>
        <dbReference type="ARBA" id="ARBA00022553"/>
    </source>
</evidence>
<dbReference type="InterPro" id="IPR020568">
    <property type="entry name" value="Ribosomal_Su5_D2-typ_SF"/>
</dbReference>
<dbReference type="GO" id="GO:0032389">
    <property type="term" value="C:MutLalpha complex"/>
    <property type="evidence" value="ECO:0007669"/>
    <property type="project" value="TreeGrafter"/>
</dbReference>
<dbReference type="InterPro" id="IPR014721">
    <property type="entry name" value="Ribsml_uS5_D2-typ_fold_subgr"/>
</dbReference>
<comment type="subcellular location">
    <subcellularLocation>
        <location evidence="2">Chromosome</location>
    </subcellularLocation>
    <subcellularLocation>
        <location evidence="1">Nucleus</location>
    </subcellularLocation>
</comment>
<dbReference type="GO" id="GO:0005694">
    <property type="term" value="C:chromosome"/>
    <property type="evidence" value="ECO:0007669"/>
    <property type="project" value="UniProtKB-SubCell"/>
</dbReference>
<protein>
    <recommendedName>
        <fullName evidence="14">DNA mismatch repair protein MLH1</fullName>
    </recommendedName>
    <alternativeName>
        <fullName evidence="13">DNA mismatch repair protein Mlh1</fullName>
    </alternativeName>
    <alternativeName>
        <fullName evidence="15">MutL protein homolog 1</fullName>
    </alternativeName>
</protein>
<keyword evidence="19" id="KW-1185">Reference proteome</keyword>
<dbReference type="InterPro" id="IPR036890">
    <property type="entry name" value="HATPase_C_sf"/>
</dbReference>
<dbReference type="InterPro" id="IPR038973">
    <property type="entry name" value="MutL/Mlh/Pms-like"/>
</dbReference>
<dbReference type="GO" id="GO:0006298">
    <property type="term" value="P:mismatch repair"/>
    <property type="evidence" value="ECO:0007669"/>
    <property type="project" value="InterPro"/>
</dbReference>
<reference evidence="18 19" key="1">
    <citation type="journal article" date="2017" name="Gigascience">
        <title>Genome sequence of the small brown planthopper, Laodelphax striatellus.</title>
        <authorList>
            <person name="Zhu J."/>
            <person name="Jiang F."/>
            <person name="Wang X."/>
            <person name="Yang P."/>
            <person name="Bao Y."/>
            <person name="Zhao W."/>
            <person name="Wang W."/>
            <person name="Lu H."/>
            <person name="Wang Q."/>
            <person name="Cui N."/>
            <person name="Li J."/>
            <person name="Chen X."/>
            <person name="Luo L."/>
            <person name="Yu J."/>
            <person name="Kang L."/>
            <person name="Cui F."/>
        </authorList>
    </citation>
    <scope>NUCLEOTIDE SEQUENCE [LARGE SCALE GENOMIC DNA]</scope>
    <source>
        <strain evidence="18">Lst14</strain>
    </source>
</reference>
<dbReference type="SMART" id="SM01340">
    <property type="entry name" value="DNA_mis_repair"/>
    <property type="match status" value="1"/>
</dbReference>
<dbReference type="PANTHER" id="PTHR10073">
    <property type="entry name" value="DNA MISMATCH REPAIR PROTEIN MLH, PMS, MUTL"/>
    <property type="match status" value="1"/>
</dbReference>
<keyword evidence="9" id="KW-0007">Acetylation</keyword>
<dbReference type="PANTHER" id="PTHR10073:SF12">
    <property type="entry name" value="DNA MISMATCH REPAIR PROTEIN MLH1"/>
    <property type="match status" value="1"/>
</dbReference>
<dbReference type="InterPro" id="IPR032189">
    <property type="entry name" value="Mlh1_C"/>
</dbReference>
<evidence type="ECO:0000256" key="9">
    <source>
        <dbReference type="ARBA" id="ARBA00022990"/>
    </source>
</evidence>
<dbReference type="EMBL" id="QKKF02025464">
    <property type="protein sequence ID" value="RZF36897.1"/>
    <property type="molecule type" value="Genomic_DNA"/>
</dbReference>
<dbReference type="SMR" id="A0A482WTI7"/>
<keyword evidence="11" id="KW-0539">Nucleus</keyword>
<evidence type="ECO:0000256" key="13">
    <source>
        <dbReference type="ARBA" id="ARBA00071080"/>
    </source>
</evidence>
<feature type="compositionally biased region" description="Low complexity" evidence="16">
    <location>
        <begin position="390"/>
        <end position="408"/>
    </location>
</feature>
<dbReference type="PROSITE" id="PS00058">
    <property type="entry name" value="DNA_MISMATCH_REPAIR_1"/>
    <property type="match status" value="1"/>
</dbReference>
<dbReference type="NCBIfam" id="TIGR00585">
    <property type="entry name" value="mutl"/>
    <property type="match status" value="1"/>
</dbReference>
<organism evidence="18 19">
    <name type="scientific">Laodelphax striatellus</name>
    <name type="common">Small brown planthopper</name>
    <name type="synonym">Delphax striatella</name>
    <dbReference type="NCBI Taxonomy" id="195883"/>
    <lineage>
        <taxon>Eukaryota</taxon>
        <taxon>Metazoa</taxon>
        <taxon>Ecdysozoa</taxon>
        <taxon>Arthropoda</taxon>
        <taxon>Hexapoda</taxon>
        <taxon>Insecta</taxon>
        <taxon>Pterygota</taxon>
        <taxon>Neoptera</taxon>
        <taxon>Paraneoptera</taxon>
        <taxon>Hemiptera</taxon>
        <taxon>Auchenorrhyncha</taxon>
        <taxon>Fulgoroidea</taxon>
        <taxon>Delphacidae</taxon>
        <taxon>Criomorphinae</taxon>
        <taxon>Laodelphax</taxon>
    </lineage>
</organism>
<evidence type="ECO:0000256" key="3">
    <source>
        <dbReference type="ARBA" id="ARBA00006082"/>
    </source>
</evidence>
<keyword evidence="12" id="KW-0131">Cell cycle</keyword>
<dbReference type="Proteomes" id="UP000291343">
    <property type="component" value="Unassembled WGS sequence"/>
</dbReference>
<dbReference type="GO" id="GO:0031981">
    <property type="term" value="C:nuclear lumen"/>
    <property type="evidence" value="ECO:0007669"/>
    <property type="project" value="UniProtKB-ARBA"/>
</dbReference>
<evidence type="ECO:0000256" key="16">
    <source>
        <dbReference type="SAM" id="MobiDB-lite"/>
    </source>
</evidence>
<keyword evidence="10" id="KW-0234">DNA repair</keyword>
<evidence type="ECO:0000256" key="11">
    <source>
        <dbReference type="ARBA" id="ARBA00023242"/>
    </source>
</evidence>
<dbReference type="InterPro" id="IPR014762">
    <property type="entry name" value="DNA_mismatch_repair_CS"/>
</dbReference>